<comment type="caution">
    <text evidence="1">The sequence shown here is derived from an EMBL/GenBank/DDBJ whole genome shotgun (WGS) entry which is preliminary data.</text>
</comment>
<keyword evidence="2" id="KW-1185">Reference proteome</keyword>
<gene>
    <name evidence="1" type="ORF">U0C82_03760</name>
</gene>
<name>A0ABU5HZQ8_9HYPH</name>
<dbReference type="RefSeq" id="WP_322185713.1">
    <property type="nucleotide sequence ID" value="NZ_JAXLPB010000001.1"/>
</dbReference>
<organism evidence="1 2">
    <name type="scientific">Fulvimarina uroteuthidis</name>
    <dbReference type="NCBI Taxonomy" id="3098149"/>
    <lineage>
        <taxon>Bacteria</taxon>
        <taxon>Pseudomonadati</taxon>
        <taxon>Pseudomonadota</taxon>
        <taxon>Alphaproteobacteria</taxon>
        <taxon>Hyphomicrobiales</taxon>
        <taxon>Aurantimonadaceae</taxon>
        <taxon>Fulvimarina</taxon>
    </lineage>
</organism>
<proteinExistence type="predicted"/>
<evidence type="ECO:0000313" key="2">
    <source>
        <dbReference type="Proteomes" id="UP001294412"/>
    </source>
</evidence>
<sequence>MALQTTYLDDMPVAYAGMVANTELADIISRTVEDAALPFGKAVTQGTGDKSVHPTTTGDASTLGVSVLSNATENSTVNGYPQGDTAAILIKGVIWVTADGAVAAGDDVTVTVATGAYGTKAAGAGVLAVPNARWETSAADGALAQLRLK</sequence>
<evidence type="ECO:0000313" key="1">
    <source>
        <dbReference type="EMBL" id="MDY8108265.1"/>
    </source>
</evidence>
<dbReference type="Proteomes" id="UP001294412">
    <property type="component" value="Unassembled WGS sequence"/>
</dbReference>
<dbReference type="EMBL" id="JAXLPB010000001">
    <property type="protein sequence ID" value="MDY8108265.1"/>
    <property type="molecule type" value="Genomic_DNA"/>
</dbReference>
<evidence type="ECO:0008006" key="3">
    <source>
        <dbReference type="Google" id="ProtNLM"/>
    </source>
</evidence>
<dbReference type="InterPro" id="IPR054438">
    <property type="entry name" value="Struct_cement_gp24/gp6"/>
</dbReference>
<reference evidence="1 2" key="1">
    <citation type="submission" date="2023-12" db="EMBL/GenBank/DDBJ databases">
        <title>Description of Novel Strain Fulvimarina sp. 2208YS6-2-32 isolated from Uroteuthis (Photololigo) edulis.</title>
        <authorList>
            <person name="Park J.-S."/>
        </authorList>
    </citation>
    <scope>NUCLEOTIDE SEQUENCE [LARGE SCALE GENOMIC DNA]</scope>
    <source>
        <strain evidence="1 2">2208YS6-2-32</strain>
    </source>
</reference>
<protein>
    <recommendedName>
        <fullName evidence="3">DUF2190 domain-containing protein</fullName>
    </recommendedName>
</protein>
<dbReference type="Pfam" id="PF22758">
    <property type="entry name" value="Phage_cement"/>
    <property type="match status" value="1"/>
</dbReference>
<accession>A0ABU5HZQ8</accession>